<dbReference type="GeneID" id="100897405"/>
<accession>A0AAJ6VYZ1</accession>
<reference evidence="12" key="1">
    <citation type="submission" date="2025-08" db="UniProtKB">
        <authorList>
            <consortium name="RefSeq"/>
        </authorList>
    </citation>
    <scope>IDENTIFICATION</scope>
</reference>
<keyword evidence="5 10" id="KW-1133">Transmembrane helix</keyword>
<dbReference type="GO" id="GO:0015250">
    <property type="term" value="F:water channel activity"/>
    <property type="evidence" value="ECO:0007669"/>
    <property type="project" value="TreeGrafter"/>
</dbReference>
<evidence type="ECO:0000256" key="1">
    <source>
        <dbReference type="ARBA" id="ARBA00004141"/>
    </source>
</evidence>
<protein>
    <submittedName>
        <fullName evidence="12">Aquaporin-10</fullName>
    </submittedName>
</protein>
<dbReference type="InterPro" id="IPR023271">
    <property type="entry name" value="Aquaporin-like"/>
</dbReference>
<dbReference type="InterPro" id="IPR050363">
    <property type="entry name" value="MIP/Aquaporin"/>
</dbReference>
<dbReference type="Pfam" id="PF00230">
    <property type="entry name" value="MIP"/>
    <property type="match status" value="1"/>
</dbReference>
<feature type="transmembrane region" description="Helical" evidence="10">
    <location>
        <begin position="20"/>
        <end position="39"/>
    </location>
</feature>
<dbReference type="SUPFAM" id="SSF81338">
    <property type="entry name" value="Aquaporin-like"/>
    <property type="match status" value="1"/>
</dbReference>
<evidence type="ECO:0000256" key="9">
    <source>
        <dbReference type="SAM" id="MobiDB-lite"/>
    </source>
</evidence>
<dbReference type="AlphaFoldDB" id="A0AAJ6VYZ1"/>
<feature type="transmembrane region" description="Helical" evidence="10">
    <location>
        <begin position="180"/>
        <end position="203"/>
    </location>
</feature>
<feature type="transmembrane region" description="Helical" evidence="10">
    <location>
        <begin position="94"/>
        <end position="112"/>
    </location>
</feature>
<evidence type="ECO:0000256" key="10">
    <source>
        <dbReference type="SAM" id="Phobius"/>
    </source>
</evidence>
<evidence type="ECO:0000256" key="3">
    <source>
        <dbReference type="ARBA" id="ARBA00022448"/>
    </source>
</evidence>
<evidence type="ECO:0000313" key="12">
    <source>
        <dbReference type="RefSeq" id="XP_003745281.1"/>
    </source>
</evidence>
<dbReference type="PANTHER" id="PTHR43829">
    <property type="entry name" value="AQUAPORIN OR AQUAGLYCEROPORIN RELATED"/>
    <property type="match status" value="1"/>
</dbReference>
<name>A0AAJ6VYZ1_9ACAR</name>
<dbReference type="Proteomes" id="UP000694867">
    <property type="component" value="Unplaced"/>
</dbReference>
<organism evidence="11 12">
    <name type="scientific">Galendromus occidentalis</name>
    <name type="common">western predatory mite</name>
    <dbReference type="NCBI Taxonomy" id="34638"/>
    <lineage>
        <taxon>Eukaryota</taxon>
        <taxon>Metazoa</taxon>
        <taxon>Ecdysozoa</taxon>
        <taxon>Arthropoda</taxon>
        <taxon>Chelicerata</taxon>
        <taxon>Arachnida</taxon>
        <taxon>Acari</taxon>
        <taxon>Parasitiformes</taxon>
        <taxon>Mesostigmata</taxon>
        <taxon>Gamasina</taxon>
        <taxon>Phytoseioidea</taxon>
        <taxon>Phytoseiidae</taxon>
        <taxon>Typhlodrominae</taxon>
        <taxon>Galendromus</taxon>
    </lineage>
</organism>
<dbReference type="GO" id="GO:0015254">
    <property type="term" value="F:glycerol channel activity"/>
    <property type="evidence" value="ECO:0007669"/>
    <property type="project" value="TreeGrafter"/>
</dbReference>
<feature type="transmembrane region" description="Helical" evidence="10">
    <location>
        <begin position="149"/>
        <end position="168"/>
    </location>
</feature>
<comment type="similarity">
    <text evidence="2 8">Belongs to the MIP/aquaporin (TC 1.A.8) family.</text>
</comment>
<feature type="region of interest" description="Disordered" evidence="9">
    <location>
        <begin position="259"/>
        <end position="292"/>
    </location>
</feature>
<keyword evidence="6 10" id="KW-0472">Membrane</keyword>
<feature type="transmembrane region" description="Helical" evidence="10">
    <location>
        <begin position="45"/>
        <end position="64"/>
    </location>
</feature>
<comment type="subcellular location">
    <subcellularLocation>
        <location evidence="1">Membrane</location>
        <topology evidence="1">Multi-pass membrane protein</topology>
    </subcellularLocation>
</comment>
<keyword evidence="3 8" id="KW-0813">Transport</keyword>
<evidence type="ECO:0000256" key="6">
    <source>
        <dbReference type="ARBA" id="ARBA00023136"/>
    </source>
</evidence>
<gene>
    <name evidence="12" type="primary">LOC100897405</name>
</gene>
<evidence type="ECO:0000256" key="2">
    <source>
        <dbReference type="ARBA" id="ARBA00006175"/>
    </source>
</evidence>
<dbReference type="InterPro" id="IPR000425">
    <property type="entry name" value="MIP"/>
</dbReference>
<evidence type="ECO:0000256" key="4">
    <source>
        <dbReference type="ARBA" id="ARBA00022692"/>
    </source>
</evidence>
<dbReference type="Gene3D" id="1.20.1080.10">
    <property type="entry name" value="Glycerol uptake facilitator protein"/>
    <property type="match status" value="1"/>
</dbReference>
<feature type="compositionally biased region" description="Basic and acidic residues" evidence="9">
    <location>
        <begin position="266"/>
        <end position="292"/>
    </location>
</feature>
<evidence type="ECO:0000256" key="8">
    <source>
        <dbReference type="RuleBase" id="RU000477"/>
    </source>
</evidence>
<dbReference type="KEGG" id="goe:100897405"/>
<dbReference type="RefSeq" id="XP_003745281.1">
    <property type="nucleotide sequence ID" value="XM_003745233.2"/>
</dbReference>
<evidence type="ECO:0000313" key="11">
    <source>
        <dbReference type="Proteomes" id="UP000694867"/>
    </source>
</evidence>
<evidence type="ECO:0000256" key="5">
    <source>
        <dbReference type="ARBA" id="ARBA00022989"/>
    </source>
</evidence>
<comment type="function">
    <text evidence="7">Aquaglyceroporin that may modulate the water content and osmolytes during anhydrobiosis.</text>
</comment>
<dbReference type="PRINTS" id="PR00783">
    <property type="entry name" value="MINTRINSICP"/>
</dbReference>
<sequence>MVFDKLRIQKPWLREFLSEFMGTFVVMMIGNSAMAHMLLKGQHDLFAVTFAWGIAVMMGMLIGASNSGGHVNPMVSIGFASIGLLPWSKVPHYVAGQLFGAFTSCFPLYLNYRDLLHHFDNGTRQILGEKGSGILWTTFPDPNVSMTTCVLDTIICTSIIMFGILAIVDKNNAAVPGYLHSFYVSLLVMTVVWTMGSNCMCAINPARDFAPRIFAVMVGYGDAFSHRGFWWIPLVMPVIGGIIGCYAYELTIGNHVPAKQKGAGSETKELDVLNEKDAKKELPKRDESTPMV</sequence>
<keyword evidence="4 8" id="KW-0812">Transmembrane</keyword>
<keyword evidence="11" id="KW-1185">Reference proteome</keyword>
<dbReference type="GO" id="GO:0016323">
    <property type="term" value="C:basolateral plasma membrane"/>
    <property type="evidence" value="ECO:0007669"/>
    <property type="project" value="TreeGrafter"/>
</dbReference>
<dbReference type="PANTHER" id="PTHR43829:SF9">
    <property type="entry name" value="AQUAPORIN-9"/>
    <property type="match status" value="1"/>
</dbReference>
<proteinExistence type="inferred from homology"/>
<evidence type="ECO:0000256" key="7">
    <source>
        <dbReference type="ARBA" id="ARBA00045280"/>
    </source>
</evidence>